<evidence type="ECO:0000256" key="1">
    <source>
        <dbReference type="SAM" id="MobiDB-lite"/>
    </source>
</evidence>
<dbReference type="GO" id="GO:0003677">
    <property type="term" value="F:DNA binding"/>
    <property type="evidence" value="ECO:0007669"/>
    <property type="project" value="InterPro"/>
</dbReference>
<protein>
    <recommendedName>
        <fullName evidence="2">Protein ASX-like PHD domain-containing protein</fullName>
    </recommendedName>
</protein>
<dbReference type="GO" id="GO:0003682">
    <property type="term" value="F:chromatin binding"/>
    <property type="evidence" value="ECO:0007669"/>
    <property type="project" value="TreeGrafter"/>
</dbReference>
<gene>
    <name evidence="3" type="ORF">TMSB3V08_LOCUS10997</name>
</gene>
<feature type="domain" description="Protein ASX-like PHD" evidence="2">
    <location>
        <begin position="317"/>
        <end position="355"/>
    </location>
</feature>
<sequence length="697" mass="79177">MPTCVDGITSGALSLPEGDKLMRVSVWRVCRGLSPTRGEPLNLRVKQYQWYTSSGEVNTLNTNQHLNIEYGQNESSDFQVSTGATNRNSRSATSKPPPGAVNLERSYQICQAVIQNSPNRDQLRCQLKPPPSLLTPGPSKRLEGRPTQYGVVTSSRGGSAKPFTPPLGGVRPGGFHQRQPSPPVVVRHMFTSQQGIPVTMAVLPQPPPTTEMVDSPGPQMGQYILVQRTGGLHHGHRAPHLLTTSNKWLQDAAGRRVWTQSTTVVHCPNPGTQAITRRDVPYGGVGSEAVAQSYTLVGGGDGQTVMEGGGGPPRNTTGAAMTQSEASPCACNLNAMIMCKKCGAFCHDDCISPARFNQYTSTVFFGCFRNYRGESNWFVWVFPELHREKVTGLFGCFRNYRGESNWFVWVFPELQGRKTTGEKVTGLFGCFRNYRGESNWFVWVFPELKESKTTGEKVTGLFGCFQNYRRESNWFVWVFPELQERKTTGGKVTGLFGCFQNYRRESNWFVWVFPELHREKVTGLFGCFQNYRRESNWFVWVFPKLQEGKTTEGKVTGLFGCFQNYRRESNWFVRVFPKLQEGKTTGEKVTGLFGCFQNYRRESNWFVWVFRNYRRESNWFVWVFLELQERKAPVRQNMRGAASTLLASLDLSWRSEHAHYHCVITLVRLQRYLLLRLQFVSLELLHLGGKHGFWLSR</sequence>
<evidence type="ECO:0000313" key="3">
    <source>
        <dbReference type="EMBL" id="CAD7434344.1"/>
    </source>
</evidence>
<dbReference type="EMBL" id="OB797454">
    <property type="protein sequence ID" value="CAD7434344.1"/>
    <property type="molecule type" value="Genomic_DNA"/>
</dbReference>
<dbReference type="PANTHER" id="PTHR13578">
    <property type="entry name" value="ADDITIONAL SEX COMBS LIKE PROTEIN ASXL"/>
    <property type="match status" value="1"/>
</dbReference>
<proteinExistence type="predicted"/>
<dbReference type="GO" id="GO:0035517">
    <property type="term" value="C:PR-DUB complex"/>
    <property type="evidence" value="ECO:0007669"/>
    <property type="project" value="TreeGrafter"/>
</dbReference>
<dbReference type="InterPro" id="IPR024811">
    <property type="entry name" value="ASX/ASX-like"/>
</dbReference>
<dbReference type="AlphaFoldDB" id="A0A7R9EJD8"/>
<organism evidence="3">
    <name type="scientific">Timema monikensis</name>
    <dbReference type="NCBI Taxonomy" id="170555"/>
    <lineage>
        <taxon>Eukaryota</taxon>
        <taxon>Metazoa</taxon>
        <taxon>Ecdysozoa</taxon>
        <taxon>Arthropoda</taxon>
        <taxon>Hexapoda</taxon>
        <taxon>Insecta</taxon>
        <taxon>Pterygota</taxon>
        <taxon>Neoptera</taxon>
        <taxon>Polyneoptera</taxon>
        <taxon>Phasmatodea</taxon>
        <taxon>Timematodea</taxon>
        <taxon>Timematoidea</taxon>
        <taxon>Timematidae</taxon>
        <taxon>Timema</taxon>
    </lineage>
</organism>
<dbReference type="PANTHER" id="PTHR13578:SF20">
    <property type="entry name" value="POLYCOMB PROTEIN ASX"/>
    <property type="match status" value="1"/>
</dbReference>
<dbReference type="GO" id="GO:0009887">
    <property type="term" value="P:animal organ morphogenesis"/>
    <property type="evidence" value="ECO:0007669"/>
    <property type="project" value="TreeGrafter"/>
</dbReference>
<dbReference type="GO" id="GO:0045944">
    <property type="term" value="P:positive regulation of transcription by RNA polymerase II"/>
    <property type="evidence" value="ECO:0007669"/>
    <property type="project" value="TreeGrafter"/>
</dbReference>
<dbReference type="InterPro" id="IPR026905">
    <property type="entry name" value="ASX-like_PHD"/>
</dbReference>
<accession>A0A7R9EJD8</accession>
<evidence type="ECO:0000259" key="2">
    <source>
        <dbReference type="Pfam" id="PF13922"/>
    </source>
</evidence>
<reference evidence="3" key="1">
    <citation type="submission" date="2020-11" db="EMBL/GenBank/DDBJ databases">
        <authorList>
            <person name="Tran Van P."/>
        </authorList>
    </citation>
    <scope>NUCLEOTIDE SEQUENCE</scope>
</reference>
<feature type="region of interest" description="Disordered" evidence="1">
    <location>
        <begin position="77"/>
        <end position="101"/>
    </location>
</feature>
<dbReference type="Pfam" id="PF13922">
    <property type="entry name" value="PHD_3"/>
    <property type="match status" value="1"/>
</dbReference>
<feature type="region of interest" description="Disordered" evidence="1">
    <location>
        <begin position="130"/>
        <end position="165"/>
    </location>
</feature>
<feature type="compositionally biased region" description="Polar residues" evidence="1">
    <location>
        <begin position="77"/>
        <end position="94"/>
    </location>
</feature>
<name>A0A7R9EJD8_9NEOP</name>